<sequence length="137" mass="15672">MKIRNGFVTNSSSTSFIISTKNDLNKSSFLESIGVENKCILNKFFEDLFDSIEVNKRNIIDVIKEDPHCIDIENFLKQEGFNENTISKVTELINMGQDVFFGTFRSDAETVAEVYFCCESFIVCEDDIYFNGNISGW</sequence>
<dbReference type="EMBL" id="CACRUG010000011">
    <property type="protein sequence ID" value="VYU16554.1"/>
    <property type="molecule type" value="Genomic_DNA"/>
</dbReference>
<organism evidence="1">
    <name type="scientific">Veillonella parvula</name>
    <name type="common">Staphylococcus parvulus</name>
    <dbReference type="NCBI Taxonomy" id="29466"/>
    <lineage>
        <taxon>Bacteria</taxon>
        <taxon>Bacillati</taxon>
        <taxon>Bacillota</taxon>
        <taxon>Negativicutes</taxon>
        <taxon>Veillonellales</taxon>
        <taxon>Veillonellaceae</taxon>
        <taxon>Veillonella</taxon>
    </lineage>
</organism>
<gene>
    <name evidence="1" type="ORF">VPLFYP99_00199</name>
</gene>
<evidence type="ECO:0000313" key="1">
    <source>
        <dbReference type="EMBL" id="VYU16554.1"/>
    </source>
</evidence>
<dbReference type="RefSeq" id="WP_156697485.1">
    <property type="nucleotide sequence ID" value="NZ_CACRUG010000011.1"/>
</dbReference>
<dbReference type="AlphaFoldDB" id="A0A6N3CLY8"/>
<accession>A0A6N3CLY8</accession>
<protein>
    <submittedName>
        <fullName evidence="1">Uncharacterized protein</fullName>
    </submittedName>
</protein>
<reference evidence="1" key="1">
    <citation type="submission" date="2019-11" db="EMBL/GenBank/DDBJ databases">
        <authorList>
            <person name="Feng L."/>
        </authorList>
    </citation>
    <scope>NUCLEOTIDE SEQUENCE</scope>
    <source>
        <strain evidence="1">VparvulaLFYP99</strain>
    </source>
</reference>
<name>A0A6N3CLY8_VEIPA</name>
<proteinExistence type="predicted"/>